<name>A0A7G9R2I5_9MICO</name>
<evidence type="ECO:0000313" key="4">
    <source>
        <dbReference type="Proteomes" id="UP000515976"/>
    </source>
</evidence>
<sequence>MTGSPPTTLGTHTEVLPPPASRARGHVARRAVLGGGLGALALAATGAGWALDRYVVDHVEVEDASAYEASVGGGTGVTTTGGTVSGTTYTSDVASVQVQRTVLGSGADRLVYFTADLVLEDATALRSAFADDEFGRNIIEVPSAIASTVGAVWAVNGDYYGFRDTGIVVRNGVAYRDAGARQGLAWYRDGTMRLYDETATSADRLVADGVWHTLSFGPGLVDDGAVLDGIDSVEVDTNLGNHSVQGEQPRTGIGLVDTGHVLVVVADGRSTGYSRGVGMSEFAQIFVDHGAQVAYNLDGGGSSAMVFDGGLVNNPLGRGEERGTSDILYVPA</sequence>
<dbReference type="GO" id="GO:0016798">
    <property type="term" value="F:hydrolase activity, acting on glycosyl bonds"/>
    <property type="evidence" value="ECO:0007669"/>
    <property type="project" value="UniProtKB-KW"/>
</dbReference>
<dbReference type="Pfam" id="PF09992">
    <property type="entry name" value="NAGPA"/>
    <property type="match status" value="1"/>
</dbReference>
<dbReference type="Proteomes" id="UP000515976">
    <property type="component" value="Chromosome"/>
</dbReference>
<protein>
    <submittedName>
        <fullName evidence="3">Phosphodiester glycosidase family protein</fullName>
    </submittedName>
</protein>
<evidence type="ECO:0000256" key="1">
    <source>
        <dbReference type="SAM" id="MobiDB-lite"/>
    </source>
</evidence>
<evidence type="ECO:0000259" key="2">
    <source>
        <dbReference type="Pfam" id="PF09992"/>
    </source>
</evidence>
<dbReference type="EMBL" id="CP060712">
    <property type="protein sequence ID" value="QNN49810.1"/>
    <property type="molecule type" value="Genomic_DNA"/>
</dbReference>
<reference evidence="3 4" key="1">
    <citation type="submission" date="2020-08" db="EMBL/GenBank/DDBJ databases">
        <title>Genome sequence of Phycicoccus endophyticus JCM 31784T.</title>
        <authorList>
            <person name="Hyun D.-W."/>
            <person name="Bae J.-W."/>
        </authorList>
    </citation>
    <scope>NUCLEOTIDE SEQUENCE [LARGE SCALE GENOMIC DNA]</scope>
    <source>
        <strain evidence="3 4">JCM 31784</strain>
    </source>
</reference>
<dbReference type="RefSeq" id="WP_166104669.1">
    <property type="nucleotide sequence ID" value="NZ_BMMY01000004.1"/>
</dbReference>
<keyword evidence="3" id="KW-0326">Glycosidase</keyword>
<organism evidence="3 4">
    <name type="scientific">Phycicoccus endophyticus</name>
    <dbReference type="NCBI Taxonomy" id="1690220"/>
    <lineage>
        <taxon>Bacteria</taxon>
        <taxon>Bacillati</taxon>
        <taxon>Actinomycetota</taxon>
        <taxon>Actinomycetes</taxon>
        <taxon>Micrococcales</taxon>
        <taxon>Intrasporangiaceae</taxon>
        <taxon>Phycicoccus</taxon>
    </lineage>
</organism>
<dbReference type="KEGG" id="pei:H9L10_01570"/>
<dbReference type="InterPro" id="IPR018711">
    <property type="entry name" value="NAGPA"/>
</dbReference>
<keyword evidence="3" id="KW-0378">Hydrolase</keyword>
<evidence type="ECO:0000313" key="3">
    <source>
        <dbReference type="EMBL" id="QNN49810.1"/>
    </source>
</evidence>
<dbReference type="PANTHER" id="PTHR40446">
    <property type="entry name" value="N-ACETYLGLUCOSAMINE-1-PHOSPHODIESTER ALPHA-N-ACETYLGLUCOSAMINIDASE"/>
    <property type="match status" value="1"/>
</dbReference>
<gene>
    <name evidence="3" type="ORF">H9L10_01570</name>
</gene>
<keyword evidence="4" id="KW-1185">Reference proteome</keyword>
<dbReference type="AlphaFoldDB" id="A0A7G9R2I5"/>
<dbReference type="PANTHER" id="PTHR40446:SF2">
    <property type="entry name" value="N-ACETYLGLUCOSAMINE-1-PHOSPHODIESTER ALPHA-N-ACETYLGLUCOSAMINIDASE"/>
    <property type="match status" value="1"/>
</dbReference>
<feature type="region of interest" description="Disordered" evidence="1">
    <location>
        <begin position="1"/>
        <end position="23"/>
    </location>
</feature>
<accession>A0A7G9R2I5</accession>
<feature type="compositionally biased region" description="Polar residues" evidence="1">
    <location>
        <begin position="1"/>
        <end position="11"/>
    </location>
</feature>
<proteinExistence type="predicted"/>
<feature type="domain" description="Phosphodiester glycosidase" evidence="2">
    <location>
        <begin position="150"/>
        <end position="330"/>
    </location>
</feature>